<comment type="subcellular location">
    <subcellularLocation>
        <location evidence="1">Nucleus</location>
    </subcellularLocation>
</comment>
<keyword evidence="9" id="KW-1185">Reference proteome</keyword>
<evidence type="ECO:0000313" key="9">
    <source>
        <dbReference type="Proteomes" id="UP001327560"/>
    </source>
</evidence>
<proteinExistence type="inferred from homology"/>
<keyword evidence="4" id="KW-0804">Transcription</keyword>
<dbReference type="AlphaFoldDB" id="A0AAQ3QHS0"/>
<feature type="region of interest" description="Disordered" evidence="6">
    <location>
        <begin position="271"/>
        <end position="329"/>
    </location>
</feature>
<evidence type="ECO:0000259" key="7">
    <source>
        <dbReference type="PROSITE" id="PS50888"/>
    </source>
</evidence>
<evidence type="ECO:0000256" key="4">
    <source>
        <dbReference type="ARBA" id="ARBA00023163"/>
    </source>
</evidence>
<name>A0AAQ3QHS0_9LILI</name>
<feature type="domain" description="BHLH" evidence="7">
    <location>
        <begin position="322"/>
        <end position="371"/>
    </location>
</feature>
<evidence type="ECO:0000313" key="8">
    <source>
        <dbReference type="EMBL" id="WOL09778.1"/>
    </source>
</evidence>
<evidence type="ECO:0000256" key="3">
    <source>
        <dbReference type="ARBA" id="ARBA00023015"/>
    </source>
</evidence>
<dbReference type="GO" id="GO:0000981">
    <property type="term" value="F:DNA-binding transcription factor activity, RNA polymerase II-specific"/>
    <property type="evidence" value="ECO:0007669"/>
    <property type="project" value="TreeGrafter"/>
</dbReference>
<evidence type="ECO:0000256" key="2">
    <source>
        <dbReference type="ARBA" id="ARBA00005510"/>
    </source>
</evidence>
<dbReference type="GO" id="GO:0046983">
    <property type="term" value="F:protein dimerization activity"/>
    <property type="evidence" value="ECO:0007669"/>
    <property type="project" value="InterPro"/>
</dbReference>
<organism evidence="8 9">
    <name type="scientific">Canna indica</name>
    <name type="common">Indian-shot</name>
    <dbReference type="NCBI Taxonomy" id="4628"/>
    <lineage>
        <taxon>Eukaryota</taxon>
        <taxon>Viridiplantae</taxon>
        <taxon>Streptophyta</taxon>
        <taxon>Embryophyta</taxon>
        <taxon>Tracheophyta</taxon>
        <taxon>Spermatophyta</taxon>
        <taxon>Magnoliopsida</taxon>
        <taxon>Liliopsida</taxon>
        <taxon>Zingiberales</taxon>
        <taxon>Cannaceae</taxon>
        <taxon>Canna</taxon>
    </lineage>
</organism>
<dbReference type="PROSITE" id="PS50888">
    <property type="entry name" value="BHLH"/>
    <property type="match status" value="1"/>
</dbReference>
<dbReference type="CDD" id="cd11393">
    <property type="entry name" value="bHLH_AtbHLH_like"/>
    <property type="match status" value="1"/>
</dbReference>
<protein>
    <recommendedName>
        <fullName evidence="7">BHLH domain-containing protein</fullName>
    </recommendedName>
</protein>
<dbReference type="GO" id="GO:0000978">
    <property type="term" value="F:RNA polymerase II cis-regulatory region sequence-specific DNA binding"/>
    <property type="evidence" value="ECO:0007669"/>
    <property type="project" value="TreeGrafter"/>
</dbReference>
<dbReference type="EMBL" id="CP136895">
    <property type="protein sequence ID" value="WOL09778.1"/>
    <property type="molecule type" value="Genomic_DNA"/>
</dbReference>
<dbReference type="Proteomes" id="UP001327560">
    <property type="component" value="Chromosome 6"/>
</dbReference>
<dbReference type="InterPro" id="IPR045239">
    <property type="entry name" value="bHLH95_bHLH"/>
</dbReference>
<dbReference type="InterPro" id="IPR011598">
    <property type="entry name" value="bHLH_dom"/>
</dbReference>
<feature type="compositionally biased region" description="Basic and acidic residues" evidence="6">
    <location>
        <begin position="292"/>
        <end position="302"/>
    </location>
</feature>
<keyword evidence="5" id="KW-0539">Nucleus</keyword>
<evidence type="ECO:0000256" key="6">
    <source>
        <dbReference type="SAM" id="MobiDB-lite"/>
    </source>
</evidence>
<dbReference type="InterPro" id="IPR036638">
    <property type="entry name" value="HLH_DNA-bd_sf"/>
</dbReference>
<reference evidence="8 9" key="1">
    <citation type="submission" date="2023-10" db="EMBL/GenBank/DDBJ databases">
        <title>Chromosome-scale genome assembly provides insights into flower coloration mechanisms of Canna indica.</title>
        <authorList>
            <person name="Li C."/>
        </authorList>
    </citation>
    <scope>NUCLEOTIDE SEQUENCE [LARGE SCALE GENOMIC DNA]</scope>
    <source>
        <tissue evidence="8">Flower</tissue>
    </source>
</reference>
<dbReference type="GO" id="GO:0005634">
    <property type="term" value="C:nucleus"/>
    <property type="evidence" value="ECO:0007669"/>
    <property type="project" value="UniProtKB-SubCell"/>
</dbReference>
<accession>A0AAQ3QHS0</accession>
<dbReference type="SUPFAM" id="SSF47459">
    <property type="entry name" value="HLH, helix-loop-helix DNA-binding domain"/>
    <property type="match status" value="1"/>
</dbReference>
<sequence>MHAAVQESPEVSVNSSTSALPNATWWAEVQANNPFSSTWTTMSRWTSTPPSNHHRSDVVLSSSYADADMSISNVASCSRSALSMDSSSADLSGEPVEDNHLWNQVLLNVENGGDQIQRNSQVVDDADNFLEVLSSKRKMDCNWPELLHPSSSLKYFLEKQLGSYTNYESNWSLAPHPSSHLDHPRLLAPSSCNDAYIKPGAVALYPSNAIERDTTCASFLPSYDHQSMKRDHSQFAWLNNQRNLQDQVPFGGCLNKAAAVELQASKPYVKNSDPFFDGNKQGYESSSLQMRDNGRSSRTIEGKKRRPSEDSSEMQLKKAKSDSSVVSSNKQQVPKVKIAEKISALQQLVSPFGKTDQASVLMETINCIKVLQEQVQLLSDPYLKSGGCKKHNSWGEMERKENTELKYDLRSRGLCLVPVSSIPQVHRESCRPDYWMPTYRNCFYR</sequence>
<gene>
    <name evidence="8" type="ORF">Cni_G18531</name>
</gene>
<dbReference type="InterPro" id="IPR045843">
    <property type="entry name" value="IND-like"/>
</dbReference>
<comment type="similarity">
    <text evidence="2">Belongs to the bHLH protein family.</text>
</comment>
<evidence type="ECO:0000256" key="5">
    <source>
        <dbReference type="ARBA" id="ARBA00023242"/>
    </source>
</evidence>
<dbReference type="PANTHER" id="PTHR16223:SF380">
    <property type="entry name" value="HELIX-LOOP-HELIX DNA-BINDING DOMAIN CONTAINING PROTEIN, EXPRESSED"/>
    <property type="match status" value="1"/>
</dbReference>
<keyword evidence="3" id="KW-0805">Transcription regulation</keyword>
<evidence type="ECO:0000256" key="1">
    <source>
        <dbReference type="ARBA" id="ARBA00004123"/>
    </source>
</evidence>
<dbReference type="PANTHER" id="PTHR16223">
    <property type="entry name" value="TRANSCRIPTION FACTOR BHLH83-RELATED"/>
    <property type="match status" value="1"/>
</dbReference>